<evidence type="ECO:0000256" key="1">
    <source>
        <dbReference type="SAM" id="MobiDB-lite"/>
    </source>
</evidence>
<dbReference type="AlphaFoldDB" id="A0A3G2CD36"/>
<proteinExistence type="predicted"/>
<name>A0A3G2CD36_PRORE</name>
<accession>A0A3G2CD36</accession>
<evidence type="ECO:0000313" key="2">
    <source>
        <dbReference type="EMBL" id="AYM50565.1"/>
    </source>
</evidence>
<feature type="region of interest" description="Disordered" evidence="1">
    <location>
        <begin position="1"/>
        <end position="26"/>
    </location>
</feature>
<protein>
    <submittedName>
        <fullName evidence="2">Uncharacterized protein</fullName>
    </submittedName>
</protein>
<dbReference type="EMBL" id="MH882484">
    <property type="protein sequence ID" value="AYM50565.1"/>
    <property type="molecule type" value="Genomic_DNA"/>
</dbReference>
<geneLocation type="plasmid" evidence="2">
    <name>p2055-IMP</name>
</geneLocation>
<sequence>MDNALRAPAPPVDNRKRLPTVERLCPQPGGRNRSFYKFFFLKKKKPERRQPLGLLDFRSTQESFGK</sequence>
<organism evidence="2">
    <name type="scientific">Providencia rettgeri</name>
    <dbReference type="NCBI Taxonomy" id="587"/>
    <lineage>
        <taxon>Bacteria</taxon>
        <taxon>Pseudomonadati</taxon>
        <taxon>Pseudomonadota</taxon>
        <taxon>Gammaproteobacteria</taxon>
        <taxon>Enterobacterales</taxon>
        <taxon>Morganellaceae</taxon>
        <taxon>Providencia</taxon>
    </lineage>
</organism>
<keyword evidence="2" id="KW-0614">Plasmid</keyword>
<reference evidence="2" key="1">
    <citation type="submission" date="2018-09" db="EMBL/GenBank/DDBJ databases">
        <authorList>
            <person name="Zhou D."/>
        </authorList>
    </citation>
    <scope>NUCLEOTIDE SEQUENCE</scope>
    <source>
        <strain evidence="2">2055</strain>
        <plasmid evidence="2">p2055-IMP</plasmid>
    </source>
</reference>